<evidence type="ECO:0000313" key="2">
    <source>
        <dbReference type="Proteomes" id="UP000814033"/>
    </source>
</evidence>
<comment type="caution">
    <text evidence="1">The sequence shown here is derived from an EMBL/GenBank/DDBJ whole genome shotgun (WGS) entry which is preliminary data.</text>
</comment>
<evidence type="ECO:0000313" key="1">
    <source>
        <dbReference type="EMBL" id="KAI0038785.1"/>
    </source>
</evidence>
<accession>A0ACB8R3Y8</accession>
<dbReference type="Proteomes" id="UP000814033">
    <property type="component" value="Unassembled WGS sequence"/>
</dbReference>
<reference evidence="1" key="1">
    <citation type="submission" date="2021-02" db="EMBL/GenBank/DDBJ databases">
        <authorList>
            <consortium name="DOE Joint Genome Institute"/>
            <person name="Ahrendt S."/>
            <person name="Looney B.P."/>
            <person name="Miyauchi S."/>
            <person name="Morin E."/>
            <person name="Drula E."/>
            <person name="Courty P.E."/>
            <person name="Chicoki N."/>
            <person name="Fauchery L."/>
            <person name="Kohler A."/>
            <person name="Kuo A."/>
            <person name="Labutti K."/>
            <person name="Pangilinan J."/>
            <person name="Lipzen A."/>
            <person name="Riley R."/>
            <person name="Andreopoulos W."/>
            <person name="He G."/>
            <person name="Johnson J."/>
            <person name="Barry K.W."/>
            <person name="Grigoriev I.V."/>
            <person name="Nagy L."/>
            <person name="Hibbett D."/>
            <person name="Henrissat B."/>
            <person name="Matheny P.B."/>
            <person name="Labbe J."/>
            <person name="Martin F."/>
        </authorList>
    </citation>
    <scope>NUCLEOTIDE SEQUENCE</scope>
    <source>
        <strain evidence="1">FP105234-sp</strain>
    </source>
</reference>
<sequence length="340" mass="37253">MAKETDIYDKLEKAGVQRIAKLGCGGDLPGQSTRSQDFTEEQSWACFTSNVYRHTHCRMTFLTIGAPLQRFSSTKELCVAIYDALTAHSDAYTKAKILHRDVSAGNILIDEEGRGLLIDWDLCRDISLPPGHRRQWRTGTWQFISAALLLDPLAKPHTLSDDLESFCHVLTYMIVKYRPTKFADLREEIHTTFDSSRPNQAGTAIVGGAGKTHFFGGTGLHARGFLGAIPTPCFNIIQDLRKLFAPLYLYETDPAPAPPSSTAVIAVFEAGLHESQNAHWKGGDPAMYIAAAHPPTTDGVNRNGKRSRAVHDIGPLSPPPGSRTSNLLQSTPDLEDGNVS</sequence>
<reference evidence="1" key="2">
    <citation type="journal article" date="2022" name="New Phytol.">
        <title>Evolutionary transition to the ectomycorrhizal habit in the genomes of a hyperdiverse lineage of mushroom-forming fungi.</title>
        <authorList>
            <person name="Looney B."/>
            <person name="Miyauchi S."/>
            <person name="Morin E."/>
            <person name="Drula E."/>
            <person name="Courty P.E."/>
            <person name="Kohler A."/>
            <person name="Kuo A."/>
            <person name="LaButti K."/>
            <person name="Pangilinan J."/>
            <person name="Lipzen A."/>
            <person name="Riley R."/>
            <person name="Andreopoulos W."/>
            <person name="He G."/>
            <person name="Johnson J."/>
            <person name="Nolan M."/>
            <person name="Tritt A."/>
            <person name="Barry K.W."/>
            <person name="Grigoriev I.V."/>
            <person name="Nagy L.G."/>
            <person name="Hibbett D."/>
            <person name="Henrissat B."/>
            <person name="Matheny P.B."/>
            <person name="Labbe J."/>
            <person name="Martin F.M."/>
        </authorList>
    </citation>
    <scope>NUCLEOTIDE SEQUENCE</scope>
    <source>
        <strain evidence="1">FP105234-sp</strain>
    </source>
</reference>
<organism evidence="1 2">
    <name type="scientific">Auriscalpium vulgare</name>
    <dbReference type="NCBI Taxonomy" id="40419"/>
    <lineage>
        <taxon>Eukaryota</taxon>
        <taxon>Fungi</taxon>
        <taxon>Dikarya</taxon>
        <taxon>Basidiomycota</taxon>
        <taxon>Agaricomycotina</taxon>
        <taxon>Agaricomycetes</taxon>
        <taxon>Russulales</taxon>
        <taxon>Auriscalpiaceae</taxon>
        <taxon>Auriscalpium</taxon>
    </lineage>
</organism>
<name>A0ACB8R3Y8_9AGAM</name>
<keyword evidence="2" id="KW-1185">Reference proteome</keyword>
<dbReference type="EMBL" id="MU276413">
    <property type="protein sequence ID" value="KAI0038785.1"/>
    <property type="molecule type" value="Genomic_DNA"/>
</dbReference>
<proteinExistence type="predicted"/>
<gene>
    <name evidence="1" type="ORF">FA95DRAFT_1600021</name>
</gene>
<protein>
    <submittedName>
        <fullName evidence="1">Uncharacterized protein</fullName>
    </submittedName>
</protein>